<evidence type="ECO:0000313" key="2">
    <source>
        <dbReference type="Proteomes" id="UP000837857"/>
    </source>
</evidence>
<reference evidence="1" key="1">
    <citation type="submission" date="2022-03" db="EMBL/GenBank/DDBJ databases">
        <authorList>
            <person name="Martin H S."/>
        </authorList>
    </citation>
    <scope>NUCLEOTIDE SEQUENCE</scope>
</reference>
<protein>
    <submittedName>
        <fullName evidence="1">Uncharacterized protein</fullName>
    </submittedName>
</protein>
<accession>A0ABN8I0T8</accession>
<dbReference type="Proteomes" id="UP000837857">
    <property type="component" value="Chromosome 16"/>
</dbReference>
<feature type="non-terminal residue" evidence="1">
    <location>
        <position position="176"/>
    </location>
</feature>
<gene>
    <name evidence="1" type="ORF">IPOD504_LOCUS5182</name>
</gene>
<dbReference type="EMBL" id="OW152828">
    <property type="protein sequence ID" value="CAH2045679.1"/>
    <property type="molecule type" value="Genomic_DNA"/>
</dbReference>
<name>A0ABN8I0T8_9NEOP</name>
<sequence length="176" mass="20430">MGGGQFNSAYESTGQPRLIVQNVRYPIPPEIIAYAATVSRNERINEMDEYDPQTLKISRYPIPPEIIAYAATVSRNERINEMDEYDPQTLKISMVLKDGVSRENYLKFFHYVLWLEERHKSQQLKQTKLCGVKIDEIDNGYVLFIDEDKQENLNLRAGEARRVMLDSRSEKGRPTN</sequence>
<keyword evidence="2" id="KW-1185">Reference proteome</keyword>
<organism evidence="1 2">
    <name type="scientific">Iphiclides podalirius</name>
    <name type="common">scarce swallowtail</name>
    <dbReference type="NCBI Taxonomy" id="110791"/>
    <lineage>
        <taxon>Eukaryota</taxon>
        <taxon>Metazoa</taxon>
        <taxon>Ecdysozoa</taxon>
        <taxon>Arthropoda</taxon>
        <taxon>Hexapoda</taxon>
        <taxon>Insecta</taxon>
        <taxon>Pterygota</taxon>
        <taxon>Neoptera</taxon>
        <taxon>Endopterygota</taxon>
        <taxon>Lepidoptera</taxon>
        <taxon>Glossata</taxon>
        <taxon>Ditrysia</taxon>
        <taxon>Papilionoidea</taxon>
        <taxon>Papilionidae</taxon>
        <taxon>Papilioninae</taxon>
        <taxon>Iphiclides</taxon>
    </lineage>
</organism>
<evidence type="ECO:0000313" key="1">
    <source>
        <dbReference type="EMBL" id="CAH2045679.1"/>
    </source>
</evidence>
<proteinExistence type="predicted"/>